<proteinExistence type="predicted"/>
<organism evidence="2 3">
    <name type="scientific">Tieghemostelium lacteum</name>
    <name type="common">Slime mold</name>
    <name type="synonym">Dictyostelium lacteum</name>
    <dbReference type="NCBI Taxonomy" id="361077"/>
    <lineage>
        <taxon>Eukaryota</taxon>
        <taxon>Amoebozoa</taxon>
        <taxon>Evosea</taxon>
        <taxon>Eumycetozoa</taxon>
        <taxon>Dictyostelia</taxon>
        <taxon>Dictyosteliales</taxon>
        <taxon>Raperosteliaceae</taxon>
        <taxon>Tieghemostelium</taxon>
    </lineage>
</organism>
<gene>
    <name evidence="2" type="ORF">DLAC_10391</name>
</gene>
<sequence length="167" mass="19378">MDVIDVPLSSSDSQNSNSHGYVEKMYCFQGLFNVQYQIEEDDQRHQTNISGIWTNNSYFVNRYLSQFPIQSNQTCFYNIYDPSQVVWIRMPSSIIFVMVICLVSIITLSTLLLFIYFLRKAYHFNDPFEQEKKLAEALEEQVLLLSGHNHLYGNYNDYQLNGAGGSV</sequence>
<feature type="transmembrane region" description="Helical" evidence="1">
    <location>
        <begin position="94"/>
        <end position="118"/>
    </location>
</feature>
<keyword evidence="3" id="KW-1185">Reference proteome</keyword>
<protein>
    <submittedName>
        <fullName evidence="2">Uncharacterized protein</fullName>
    </submittedName>
</protein>
<name>A0A151Z596_TIELA</name>
<evidence type="ECO:0000313" key="3">
    <source>
        <dbReference type="Proteomes" id="UP000076078"/>
    </source>
</evidence>
<keyword evidence="1" id="KW-1133">Transmembrane helix</keyword>
<accession>A0A151Z596</accession>
<dbReference type="EMBL" id="LODT01000042">
    <property type="protein sequence ID" value="KYQ89149.1"/>
    <property type="molecule type" value="Genomic_DNA"/>
</dbReference>
<dbReference type="AlphaFoldDB" id="A0A151Z596"/>
<keyword evidence="1" id="KW-0812">Transmembrane</keyword>
<reference evidence="2 3" key="1">
    <citation type="submission" date="2015-12" db="EMBL/GenBank/DDBJ databases">
        <title>Dictyostelia acquired genes for synthesis and detection of signals that induce cell-type specialization by lateral gene transfer from prokaryotes.</title>
        <authorList>
            <person name="Gloeckner G."/>
            <person name="Schaap P."/>
        </authorList>
    </citation>
    <scope>NUCLEOTIDE SEQUENCE [LARGE SCALE GENOMIC DNA]</scope>
    <source>
        <strain evidence="2 3">TK</strain>
    </source>
</reference>
<dbReference type="Proteomes" id="UP000076078">
    <property type="component" value="Unassembled WGS sequence"/>
</dbReference>
<dbReference type="InParanoid" id="A0A151Z596"/>
<evidence type="ECO:0000313" key="2">
    <source>
        <dbReference type="EMBL" id="KYQ89149.1"/>
    </source>
</evidence>
<comment type="caution">
    <text evidence="2">The sequence shown here is derived from an EMBL/GenBank/DDBJ whole genome shotgun (WGS) entry which is preliminary data.</text>
</comment>
<keyword evidence="1" id="KW-0472">Membrane</keyword>
<evidence type="ECO:0000256" key="1">
    <source>
        <dbReference type="SAM" id="Phobius"/>
    </source>
</evidence>